<name>A0A2T7UT52_9RHOB</name>
<comment type="cofactor">
    <cofactor evidence="1">
        <name>Zn(2+)</name>
        <dbReference type="ChEBI" id="CHEBI:29105"/>
    </cofactor>
    <text evidence="1">Binds 1 zinc ion per subunit.</text>
</comment>
<comment type="caution">
    <text evidence="4">The sequence shown here is derived from an EMBL/GenBank/DDBJ whole genome shotgun (WGS) entry which is preliminary data.</text>
</comment>
<dbReference type="PIRSF" id="PIRSF012702">
    <property type="entry name" value="UCP012702"/>
    <property type="match status" value="1"/>
</dbReference>
<accession>A0A2T7UT52</accession>
<dbReference type="Pfam" id="PF07364">
    <property type="entry name" value="DUF1485"/>
    <property type="match status" value="1"/>
</dbReference>
<dbReference type="GO" id="GO:0008237">
    <property type="term" value="F:metallopeptidase activity"/>
    <property type="evidence" value="ECO:0007669"/>
    <property type="project" value="UniProtKB-KW"/>
</dbReference>
<dbReference type="OrthoDB" id="9782658at2"/>
<dbReference type="EMBL" id="QDDR01000003">
    <property type="protein sequence ID" value="PVE47945.1"/>
    <property type="molecule type" value="Genomic_DNA"/>
</dbReference>
<dbReference type="AlphaFoldDB" id="A0A2T7UT52"/>
<comment type="function">
    <text evidence="1">Involved in peptidolytic degradation of cyclic heptapeptide hepatotoxin microcystin (MC).</text>
</comment>
<evidence type="ECO:0000259" key="3">
    <source>
        <dbReference type="Pfam" id="PF07364"/>
    </source>
</evidence>
<dbReference type="InterPro" id="IPR010799">
    <property type="entry name" value="MlrC_C"/>
</dbReference>
<sequence>MKCFIACLATETNSFSPLPTGIAAFEEGHVHHGTATQGAPVYWTGALHLWRKQAEAKGWQVAESLAAFAQPGGLTVRKVYEDFRDEIVADLKAAMPVDVILLQLHGAMIADGYPDCEGDLIAACRAVAPEAKIGALLDPHCHLTEQMLTEATALICFKEYPHIDILERGAELFALIADAAEGKTKPVMRDYDCRIIMAMPTPEGPMRAFVDALTARESEPGVLSLSLAHGFPWGDHERTGARALAITDGDAALAERMAREIGEKLWREKEAIFQEVLTIDQALDKAAGHNQGPIVLADMSDNAGGGAPSDSTFLLRAILDRGLTSVASGIYWDPVVVRLCAEIGEGAQLAIRLGGKCGPMSGDPLDLTVTIKRVASGLSQRFGSLPVNLGTIVWLSIDAGTGDETDNIDLIVNDTRTQTFHPEAFTQLGIDLSKKRHVCVKSSNHYRAGFAPIASVIIPIAAPGAITPDFTAIPYRHRSLTYWPRVENPFA</sequence>
<keyword evidence="5" id="KW-1185">Reference proteome</keyword>
<keyword evidence="1" id="KW-0645">Protease</keyword>
<dbReference type="GO" id="GO:0046872">
    <property type="term" value="F:metal ion binding"/>
    <property type="evidence" value="ECO:0007669"/>
    <property type="project" value="UniProtKB-KW"/>
</dbReference>
<dbReference type="InterPro" id="IPR015995">
    <property type="entry name" value="MlrC_N"/>
</dbReference>
<dbReference type="RefSeq" id="WP_107751318.1">
    <property type="nucleotide sequence ID" value="NZ_QBKF01000004.1"/>
</dbReference>
<dbReference type="Pfam" id="PF07171">
    <property type="entry name" value="MlrC_C"/>
    <property type="match status" value="1"/>
</dbReference>
<keyword evidence="1" id="KW-0479">Metal-binding</keyword>
<dbReference type="Proteomes" id="UP000244810">
    <property type="component" value="Unassembled WGS sequence"/>
</dbReference>
<dbReference type="GO" id="GO:0006508">
    <property type="term" value="P:proteolysis"/>
    <property type="evidence" value="ECO:0007669"/>
    <property type="project" value="UniProtKB-KW"/>
</dbReference>
<keyword evidence="1" id="KW-0482">Metalloprotease</keyword>
<feature type="domain" description="Microcystin LR degradation protein MlrC C-terminal" evidence="2">
    <location>
        <begin position="296"/>
        <end position="477"/>
    </location>
</feature>
<protein>
    <recommendedName>
        <fullName evidence="1">Microcystinase C</fullName>
        <shortName evidence="1">MlrC</shortName>
    </recommendedName>
</protein>
<evidence type="ECO:0000313" key="4">
    <source>
        <dbReference type="EMBL" id="PVE47945.1"/>
    </source>
</evidence>
<organism evidence="4 5">
    <name type="scientific">Pararhodobacter aggregans</name>
    <dbReference type="NCBI Taxonomy" id="404875"/>
    <lineage>
        <taxon>Bacteria</taxon>
        <taxon>Pseudomonadati</taxon>
        <taxon>Pseudomonadota</taxon>
        <taxon>Alphaproteobacteria</taxon>
        <taxon>Rhodobacterales</taxon>
        <taxon>Paracoccaceae</taxon>
        <taxon>Pararhodobacter</taxon>
    </lineage>
</organism>
<evidence type="ECO:0000259" key="2">
    <source>
        <dbReference type="Pfam" id="PF07171"/>
    </source>
</evidence>
<feature type="domain" description="Microcystin LR degradation protein MlrC N-terminal" evidence="3">
    <location>
        <begin position="3"/>
        <end position="286"/>
    </location>
</feature>
<dbReference type="InterPro" id="IPR009197">
    <property type="entry name" value="MlrC"/>
</dbReference>
<comment type="similarity">
    <text evidence="1">Belongs to the peptidase M81 family.</text>
</comment>
<keyword evidence="1" id="KW-0378">Hydrolase</keyword>
<reference evidence="4 5" key="1">
    <citation type="journal article" date="2011" name="Syst. Appl. Microbiol.">
        <title>Defluviimonas denitrificans gen. nov., sp. nov., and Pararhodobacter aggregans gen. nov., sp. nov., non-phototrophic Rhodobacteraceae from the biofilter of a marine aquaculture.</title>
        <authorList>
            <person name="Foesel B.U."/>
            <person name="Drake H.L."/>
            <person name="Schramm A."/>
        </authorList>
    </citation>
    <scope>NUCLEOTIDE SEQUENCE [LARGE SCALE GENOMIC DNA]</scope>
    <source>
        <strain evidence="4 5">D1-19</strain>
    </source>
</reference>
<evidence type="ECO:0000256" key="1">
    <source>
        <dbReference type="PIRNR" id="PIRNR012702"/>
    </source>
</evidence>
<gene>
    <name evidence="4" type="ORF">DDE23_07310</name>
</gene>
<evidence type="ECO:0000313" key="5">
    <source>
        <dbReference type="Proteomes" id="UP000244810"/>
    </source>
</evidence>
<proteinExistence type="inferred from homology"/>